<dbReference type="GO" id="GO:0046872">
    <property type="term" value="F:metal ion binding"/>
    <property type="evidence" value="ECO:0007669"/>
    <property type="project" value="UniProtKB-KW"/>
</dbReference>
<dbReference type="InterPro" id="IPR051424">
    <property type="entry name" value="Transketolase-like"/>
</dbReference>
<proteinExistence type="inferred from homology"/>
<keyword evidence="10" id="KW-0479">Metal-binding</keyword>
<dbReference type="SUPFAM" id="SSF52922">
    <property type="entry name" value="TK C-terminal domain-like"/>
    <property type="match status" value="1"/>
</dbReference>
<accession>A0A1R2C7A6</accession>
<comment type="subunit">
    <text evidence="7">Homodimer.</text>
</comment>
<comment type="cofactor">
    <cofactor evidence="5">
        <name>thiamine diphosphate</name>
        <dbReference type="ChEBI" id="CHEBI:58937"/>
    </cofactor>
</comment>
<evidence type="ECO:0000256" key="1">
    <source>
        <dbReference type="ARBA" id="ARBA00001913"/>
    </source>
</evidence>
<dbReference type="AlphaFoldDB" id="A0A1R2C7A6"/>
<reference evidence="15 16" key="1">
    <citation type="submission" date="2016-11" db="EMBL/GenBank/DDBJ databases">
        <title>The macronuclear genome of Stentor coeruleus: a giant cell with tiny introns.</title>
        <authorList>
            <person name="Slabodnick M."/>
            <person name="Ruby J.G."/>
            <person name="Reiff S.B."/>
            <person name="Swart E.C."/>
            <person name="Gosai S."/>
            <person name="Prabakaran S."/>
            <person name="Witkowska E."/>
            <person name="Larue G.E."/>
            <person name="Fisher S."/>
            <person name="Freeman R.M."/>
            <person name="Gunawardena J."/>
            <person name="Chu W."/>
            <person name="Stover N.A."/>
            <person name="Gregory B.D."/>
            <person name="Nowacki M."/>
            <person name="Derisi J."/>
            <person name="Roy S.W."/>
            <person name="Marshall W.F."/>
            <person name="Sood P."/>
        </authorList>
    </citation>
    <scope>NUCLEOTIDE SEQUENCE [LARGE SCALE GENOMIC DNA]</scope>
    <source>
        <strain evidence="15">WM001</strain>
    </source>
</reference>
<dbReference type="SMART" id="SM00861">
    <property type="entry name" value="Transket_pyr"/>
    <property type="match status" value="1"/>
</dbReference>
<dbReference type="InterPro" id="IPR005474">
    <property type="entry name" value="Transketolase_N"/>
</dbReference>
<dbReference type="PANTHER" id="PTHR43195">
    <property type="entry name" value="TRANSKETOLASE"/>
    <property type="match status" value="1"/>
</dbReference>
<evidence type="ECO:0000256" key="2">
    <source>
        <dbReference type="ARBA" id="ARBA00001936"/>
    </source>
</evidence>
<evidence type="ECO:0000256" key="3">
    <source>
        <dbReference type="ARBA" id="ARBA00001941"/>
    </source>
</evidence>
<dbReference type="GO" id="GO:0004802">
    <property type="term" value="F:transketolase activity"/>
    <property type="evidence" value="ECO:0007669"/>
    <property type="project" value="UniProtKB-EC"/>
</dbReference>
<gene>
    <name evidence="15" type="ORF">SteCoe_13886</name>
</gene>
<evidence type="ECO:0000256" key="10">
    <source>
        <dbReference type="ARBA" id="ARBA00022723"/>
    </source>
</evidence>
<dbReference type="PANTHER" id="PTHR43195:SF1">
    <property type="entry name" value="FI06132P-RELATED"/>
    <property type="match status" value="1"/>
</dbReference>
<dbReference type="Pfam" id="PF02780">
    <property type="entry name" value="Transketolase_C"/>
    <property type="match status" value="1"/>
</dbReference>
<comment type="similarity">
    <text evidence="6">Belongs to the transketolase family.</text>
</comment>
<keyword evidence="9" id="KW-0808">Transferase</keyword>
<dbReference type="Gene3D" id="3.40.50.920">
    <property type="match status" value="1"/>
</dbReference>
<keyword evidence="11" id="KW-0106">Calcium</keyword>
<evidence type="ECO:0000313" key="15">
    <source>
        <dbReference type="EMBL" id="OMJ84903.1"/>
    </source>
</evidence>
<comment type="cofactor">
    <cofactor evidence="3">
        <name>Co(2+)</name>
        <dbReference type="ChEBI" id="CHEBI:48828"/>
    </cofactor>
</comment>
<evidence type="ECO:0000256" key="4">
    <source>
        <dbReference type="ARBA" id="ARBA00001946"/>
    </source>
</evidence>
<dbReference type="InterPro" id="IPR029061">
    <property type="entry name" value="THDP-binding"/>
</dbReference>
<sequence length="598" mass="65975">MHVIESTNSSNSGHPTSCSSLADIFSILFFHSSGLRYFPSDPKNLNNDKLILSKGHAAPLLYATWSEAGLFPKSELRNLRKIDSDLEGHPTPRLSFVDIATGSLGQGISAGCGIAYSMKYYEKKSTKVFTVLGDAECAEGSVWEAVNFAAFYKLNNLIAIIDVNSFGQNMQTMLGTNLGLYKNRFLAFEWEVATIDGHDYHDIVQALEKVKNLEKPLAILAGTIKGKDFPNIENRENWHGRPLGLHSSSVLEYLQGKIINCPSIDFTNFPDTSDPYISHDYNFDLPFPDIDLTKLSSVRAGFGLGLASIGKHPEILCLDADTKNSTMTFFFQEKYPDQFIECFIAEQNMVGVGLGLCKRSKVPFICTFSAFLTRCFDHIRVAALSFANMKFVGSHSGVSVGEDGATQMGLEDLALFRSIINCLVLYPSDAVSAVYAVQLAANYPNIAYIRSSRPQVPIIYSSDFTFSLTSYILKQSLQDQLCIVAAGVTLHEALKAQIILQNQNLNVRVVDVFCLMPLDTNFYIKNALACNSTILTVEDHYRAGGIYEAVSSELSPYGIKVHGLYVKDIPRSGTCAELLEMFSIDHKAIVNKCLSILS</sequence>
<evidence type="ECO:0000256" key="6">
    <source>
        <dbReference type="ARBA" id="ARBA00007131"/>
    </source>
</evidence>
<dbReference type="GO" id="GO:0005737">
    <property type="term" value="C:cytoplasm"/>
    <property type="evidence" value="ECO:0007669"/>
    <property type="project" value="UniProtKB-ARBA"/>
</dbReference>
<evidence type="ECO:0000256" key="8">
    <source>
        <dbReference type="ARBA" id="ARBA00013152"/>
    </source>
</evidence>
<comment type="caution">
    <text evidence="15">The sequence shown here is derived from an EMBL/GenBank/DDBJ whole genome shotgun (WGS) entry which is preliminary data.</text>
</comment>
<dbReference type="GO" id="GO:0030976">
    <property type="term" value="F:thiamine pyrophosphate binding"/>
    <property type="evidence" value="ECO:0007669"/>
    <property type="project" value="TreeGrafter"/>
</dbReference>
<dbReference type="Pfam" id="PF00456">
    <property type="entry name" value="Transketolase_N"/>
    <property type="match status" value="1"/>
</dbReference>
<evidence type="ECO:0000256" key="5">
    <source>
        <dbReference type="ARBA" id="ARBA00001964"/>
    </source>
</evidence>
<evidence type="ECO:0000256" key="11">
    <source>
        <dbReference type="ARBA" id="ARBA00022837"/>
    </source>
</evidence>
<dbReference type="Gene3D" id="3.40.50.970">
    <property type="match status" value="2"/>
</dbReference>
<evidence type="ECO:0000259" key="14">
    <source>
        <dbReference type="SMART" id="SM00861"/>
    </source>
</evidence>
<evidence type="ECO:0000256" key="9">
    <source>
        <dbReference type="ARBA" id="ARBA00022679"/>
    </source>
</evidence>
<dbReference type="EMBL" id="MPUH01000254">
    <property type="protein sequence ID" value="OMJ84903.1"/>
    <property type="molecule type" value="Genomic_DNA"/>
</dbReference>
<dbReference type="InterPro" id="IPR020826">
    <property type="entry name" value="Transketolase_BS"/>
</dbReference>
<dbReference type="PROSITE" id="PS00802">
    <property type="entry name" value="TRANSKETOLASE_2"/>
    <property type="match status" value="1"/>
</dbReference>
<dbReference type="OrthoDB" id="10267175at2759"/>
<evidence type="ECO:0000256" key="13">
    <source>
        <dbReference type="ARBA" id="ARBA00023052"/>
    </source>
</evidence>
<dbReference type="NCBIfam" id="NF004559">
    <property type="entry name" value="PRK05899.2-5"/>
    <property type="match status" value="1"/>
</dbReference>
<evidence type="ECO:0000256" key="7">
    <source>
        <dbReference type="ARBA" id="ARBA00011738"/>
    </source>
</evidence>
<dbReference type="CDD" id="cd02012">
    <property type="entry name" value="TPP_TK"/>
    <property type="match status" value="1"/>
</dbReference>
<dbReference type="CDD" id="cd07033">
    <property type="entry name" value="TPP_PYR_DXS_TK_like"/>
    <property type="match status" value="1"/>
</dbReference>
<dbReference type="InterPro" id="IPR009014">
    <property type="entry name" value="Transketo_C/PFOR_II"/>
</dbReference>
<dbReference type="InterPro" id="IPR005475">
    <property type="entry name" value="Transketolase-like_Pyr-bd"/>
</dbReference>
<dbReference type="Pfam" id="PF02779">
    <property type="entry name" value="Transket_pyr"/>
    <property type="match status" value="1"/>
</dbReference>
<feature type="domain" description="Transketolase-like pyrimidine-binding" evidence="14">
    <location>
        <begin position="296"/>
        <end position="458"/>
    </location>
</feature>
<dbReference type="EC" id="2.2.1.1" evidence="8"/>
<comment type="cofactor">
    <cofactor evidence="4">
        <name>Mg(2+)</name>
        <dbReference type="ChEBI" id="CHEBI:18420"/>
    </cofactor>
</comment>
<comment type="cofactor">
    <cofactor evidence="2">
        <name>Mn(2+)</name>
        <dbReference type="ChEBI" id="CHEBI:29035"/>
    </cofactor>
</comment>
<keyword evidence="16" id="KW-1185">Reference proteome</keyword>
<dbReference type="SUPFAM" id="SSF52518">
    <property type="entry name" value="Thiamin diphosphate-binding fold (THDP-binding)"/>
    <property type="match status" value="2"/>
</dbReference>
<dbReference type="FunFam" id="3.40.50.970:FF:000129">
    <property type="entry name" value="Transketolase"/>
    <property type="match status" value="1"/>
</dbReference>
<comment type="cofactor">
    <cofactor evidence="1">
        <name>Ca(2+)</name>
        <dbReference type="ChEBI" id="CHEBI:29108"/>
    </cofactor>
</comment>
<evidence type="ECO:0000256" key="12">
    <source>
        <dbReference type="ARBA" id="ARBA00022842"/>
    </source>
</evidence>
<organism evidence="15 16">
    <name type="scientific">Stentor coeruleus</name>
    <dbReference type="NCBI Taxonomy" id="5963"/>
    <lineage>
        <taxon>Eukaryota</taxon>
        <taxon>Sar</taxon>
        <taxon>Alveolata</taxon>
        <taxon>Ciliophora</taxon>
        <taxon>Postciliodesmatophora</taxon>
        <taxon>Heterotrichea</taxon>
        <taxon>Heterotrichida</taxon>
        <taxon>Stentoridae</taxon>
        <taxon>Stentor</taxon>
    </lineage>
</organism>
<name>A0A1R2C7A6_9CILI</name>
<dbReference type="InterPro" id="IPR033248">
    <property type="entry name" value="Transketolase_C"/>
</dbReference>
<keyword evidence="12" id="KW-0460">Magnesium</keyword>
<protein>
    <recommendedName>
        <fullName evidence="8">transketolase</fullName>
        <ecNumber evidence="8">2.2.1.1</ecNumber>
    </recommendedName>
</protein>
<dbReference type="Proteomes" id="UP000187209">
    <property type="component" value="Unassembled WGS sequence"/>
</dbReference>
<keyword evidence="13" id="KW-0786">Thiamine pyrophosphate</keyword>
<evidence type="ECO:0000313" key="16">
    <source>
        <dbReference type="Proteomes" id="UP000187209"/>
    </source>
</evidence>